<dbReference type="CDD" id="cd19543">
    <property type="entry name" value="DCL_NRPS"/>
    <property type="match status" value="1"/>
</dbReference>
<dbReference type="InterPro" id="IPR025110">
    <property type="entry name" value="AMP-bd_C"/>
</dbReference>
<dbReference type="NCBIfam" id="NF003417">
    <property type="entry name" value="PRK04813.1"/>
    <property type="match status" value="3"/>
</dbReference>
<evidence type="ECO:0000313" key="9">
    <source>
        <dbReference type="EMBL" id="AJQ29983.1"/>
    </source>
</evidence>
<dbReference type="Gene3D" id="1.10.287.490">
    <property type="entry name" value="Helix hairpin bin"/>
    <property type="match status" value="1"/>
</dbReference>
<evidence type="ECO:0000256" key="6">
    <source>
        <dbReference type="ARBA" id="ARBA00023194"/>
    </source>
</evidence>
<dbReference type="InterPro" id="IPR020806">
    <property type="entry name" value="PKS_PP-bd"/>
</dbReference>
<dbReference type="PANTHER" id="PTHR45527">
    <property type="entry name" value="NONRIBOSOMAL PEPTIDE SYNTHETASE"/>
    <property type="match status" value="1"/>
</dbReference>
<dbReference type="Proteomes" id="UP000005361">
    <property type="component" value="Chromosome"/>
</dbReference>
<dbReference type="FunFam" id="3.30.559.30:FF:000001">
    <property type="entry name" value="Non-ribosomal peptide synthetase"/>
    <property type="match status" value="2"/>
</dbReference>
<dbReference type="InterPro" id="IPR001242">
    <property type="entry name" value="Condensation_dom"/>
</dbReference>
<dbReference type="FunFam" id="3.40.50.980:FF:000001">
    <property type="entry name" value="Non-ribosomal peptide synthetase"/>
    <property type="match status" value="3"/>
</dbReference>
<evidence type="ECO:0000256" key="3">
    <source>
        <dbReference type="ARBA" id="ARBA00022450"/>
    </source>
</evidence>
<dbReference type="PROSITE" id="PS00455">
    <property type="entry name" value="AMP_BINDING"/>
    <property type="match status" value="3"/>
</dbReference>
<dbReference type="Gene3D" id="3.40.50.980">
    <property type="match status" value="6"/>
</dbReference>
<dbReference type="Gene3D" id="3.40.50.1820">
    <property type="entry name" value="alpha/beta hydrolase"/>
    <property type="match status" value="1"/>
</dbReference>
<organism evidence="9 10">
    <name type="scientific">Pelosinus fermentans JBW45</name>
    <dbReference type="NCBI Taxonomy" id="1192197"/>
    <lineage>
        <taxon>Bacteria</taxon>
        <taxon>Bacillati</taxon>
        <taxon>Bacillota</taxon>
        <taxon>Negativicutes</taxon>
        <taxon>Selenomonadales</taxon>
        <taxon>Sporomusaceae</taxon>
        <taxon>Pelosinus</taxon>
    </lineage>
</organism>
<dbReference type="InterPro" id="IPR036736">
    <property type="entry name" value="ACP-like_sf"/>
</dbReference>
<feature type="domain" description="Carrier" evidence="8">
    <location>
        <begin position="963"/>
        <end position="1038"/>
    </location>
</feature>
<dbReference type="FunFam" id="3.40.50.980:FF:000002">
    <property type="entry name" value="Enterobactin synthetase component F"/>
    <property type="match status" value="2"/>
</dbReference>
<evidence type="ECO:0000313" key="10">
    <source>
        <dbReference type="Proteomes" id="UP000005361"/>
    </source>
</evidence>
<keyword evidence="3" id="KW-0596">Phosphopantetheine</keyword>
<dbReference type="EC" id="5.1.1.3" evidence="9"/>
<keyword evidence="5" id="KW-0436">Ligase</keyword>
<dbReference type="Gene3D" id="1.10.1200.10">
    <property type="entry name" value="ACP-like"/>
    <property type="match status" value="3"/>
</dbReference>
<dbReference type="SUPFAM" id="SSF52777">
    <property type="entry name" value="CoA-dependent acyltransferases"/>
    <property type="match status" value="6"/>
</dbReference>
<dbReference type="Gene3D" id="3.30.559.10">
    <property type="entry name" value="Chloramphenicol acetyltransferase-like domain"/>
    <property type="match status" value="3"/>
</dbReference>
<dbReference type="KEGG" id="pft:JBW_04654"/>
<dbReference type="OrthoDB" id="9778383at2"/>
<evidence type="ECO:0000256" key="1">
    <source>
        <dbReference type="ARBA" id="ARBA00001957"/>
    </source>
</evidence>
<dbReference type="FunFam" id="3.30.559.10:FF:000012">
    <property type="entry name" value="Non-ribosomal peptide synthetase"/>
    <property type="match status" value="1"/>
</dbReference>
<dbReference type="HOGENOM" id="CLU_000022_0_0_9"/>
<keyword evidence="7" id="KW-0175">Coiled coil</keyword>
<evidence type="ECO:0000256" key="4">
    <source>
        <dbReference type="ARBA" id="ARBA00022553"/>
    </source>
</evidence>
<dbReference type="SUPFAM" id="SSF47336">
    <property type="entry name" value="ACP-like"/>
    <property type="match status" value="3"/>
</dbReference>
<dbReference type="Pfam" id="PF13193">
    <property type="entry name" value="AMP-binding_C"/>
    <property type="match status" value="3"/>
</dbReference>
<feature type="coiled-coil region" evidence="7">
    <location>
        <begin position="2564"/>
        <end position="2591"/>
    </location>
</feature>
<keyword evidence="6" id="KW-0045">Antibiotic biosynthesis</keyword>
<dbReference type="InterPro" id="IPR010071">
    <property type="entry name" value="AA_adenyl_dom"/>
</dbReference>
<dbReference type="Pfam" id="PF00501">
    <property type="entry name" value="AMP-binding"/>
    <property type="match status" value="3"/>
</dbReference>
<dbReference type="InterPro" id="IPR020845">
    <property type="entry name" value="AMP-binding_CS"/>
</dbReference>
<dbReference type="InterPro" id="IPR029058">
    <property type="entry name" value="AB_hydrolase_fold"/>
</dbReference>
<evidence type="ECO:0000259" key="8">
    <source>
        <dbReference type="PROSITE" id="PS50075"/>
    </source>
</evidence>
<dbReference type="GO" id="GO:0031177">
    <property type="term" value="F:phosphopantetheine binding"/>
    <property type="evidence" value="ECO:0007669"/>
    <property type="project" value="InterPro"/>
</dbReference>
<dbReference type="Gene3D" id="3.30.559.30">
    <property type="entry name" value="Nonribosomal peptide synthetase, condensation domain"/>
    <property type="match status" value="3"/>
</dbReference>
<dbReference type="FunFam" id="2.30.38.10:FF:000001">
    <property type="entry name" value="Non-ribosomal peptide synthetase PvdI"/>
    <property type="match status" value="3"/>
</dbReference>
<dbReference type="PANTHER" id="PTHR45527:SF1">
    <property type="entry name" value="FATTY ACID SYNTHASE"/>
    <property type="match status" value="1"/>
</dbReference>
<dbReference type="FunFam" id="3.30.300.30:FF:000010">
    <property type="entry name" value="Enterobactin synthetase component F"/>
    <property type="match status" value="3"/>
</dbReference>
<evidence type="ECO:0000256" key="2">
    <source>
        <dbReference type="ARBA" id="ARBA00006432"/>
    </source>
</evidence>
<dbReference type="RefSeq" id="WP_007954887.1">
    <property type="nucleotide sequence ID" value="NZ_CP010978.1"/>
</dbReference>
<dbReference type="CDD" id="cd19531">
    <property type="entry name" value="LCL_NRPS-like"/>
    <property type="match status" value="2"/>
</dbReference>
<dbReference type="InterPro" id="IPR000873">
    <property type="entry name" value="AMP-dep_synth/lig_dom"/>
</dbReference>
<dbReference type="CDD" id="cd12117">
    <property type="entry name" value="A_NRPS_Srf_like"/>
    <property type="match status" value="1"/>
</dbReference>
<proteinExistence type="inferred from homology"/>
<dbReference type="SUPFAM" id="SSF53474">
    <property type="entry name" value="alpha/beta-Hydrolases"/>
    <property type="match status" value="1"/>
</dbReference>
<dbReference type="GO" id="GO:0008610">
    <property type="term" value="P:lipid biosynthetic process"/>
    <property type="evidence" value="ECO:0007669"/>
    <property type="project" value="UniProtKB-ARBA"/>
</dbReference>
<dbReference type="SUPFAM" id="SSF56801">
    <property type="entry name" value="Acetyl-CoA synthetase-like"/>
    <property type="match status" value="3"/>
</dbReference>
<gene>
    <name evidence="9" type="ORF">JBW_04654</name>
</gene>
<comment type="similarity">
    <text evidence="2">Belongs to the ATP-dependent AMP-binding enzyme family.</text>
</comment>
<dbReference type="GO" id="GO:0005829">
    <property type="term" value="C:cytosol"/>
    <property type="evidence" value="ECO:0007669"/>
    <property type="project" value="TreeGrafter"/>
</dbReference>
<protein>
    <submittedName>
        <fullName evidence="9">Amino acid adenylation domain protein</fullName>
        <ecNumber evidence="9">5.1.1.3</ecNumber>
    </submittedName>
</protein>
<dbReference type="InterPro" id="IPR001031">
    <property type="entry name" value="Thioesterase"/>
</dbReference>
<dbReference type="GO" id="GO:0016874">
    <property type="term" value="F:ligase activity"/>
    <property type="evidence" value="ECO:0007669"/>
    <property type="project" value="UniProtKB-KW"/>
</dbReference>
<evidence type="ECO:0000256" key="7">
    <source>
        <dbReference type="SAM" id="Coils"/>
    </source>
</evidence>
<keyword evidence="4" id="KW-0597">Phosphoprotein</keyword>
<dbReference type="FunFam" id="3.40.50.12780:FF:000012">
    <property type="entry name" value="Non-ribosomal peptide synthetase"/>
    <property type="match status" value="3"/>
</dbReference>
<evidence type="ECO:0000256" key="5">
    <source>
        <dbReference type="ARBA" id="ARBA00022598"/>
    </source>
</evidence>
<accession>I9DJI6</accession>
<dbReference type="InterPro" id="IPR006162">
    <property type="entry name" value="Ppantetheine_attach_site"/>
</dbReference>
<dbReference type="Gene3D" id="2.30.38.10">
    <property type="entry name" value="Luciferase, Domain 3"/>
    <property type="match status" value="3"/>
</dbReference>
<dbReference type="GO" id="GO:0044550">
    <property type="term" value="P:secondary metabolite biosynthetic process"/>
    <property type="evidence" value="ECO:0007669"/>
    <property type="project" value="UniProtKB-ARBA"/>
</dbReference>
<dbReference type="FunFam" id="1.10.1200.10:FF:000005">
    <property type="entry name" value="Nonribosomal peptide synthetase 1"/>
    <property type="match status" value="3"/>
</dbReference>
<reference evidence="10" key="2">
    <citation type="submission" date="2015-02" db="EMBL/GenBank/DDBJ databases">
        <title>Complete Genome Sequence of Pelosinus fermentans JBW45.</title>
        <authorList>
            <person name="De Leon K.B."/>
            <person name="Utturkar S.M."/>
            <person name="Camilleri L.B."/>
            <person name="Arkin A.P."/>
            <person name="Fields M.W."/>
            <person name="Brown S.D."/>
            <person name="Wall J.D."/>
        </authorList>
    </citation>
    <scope>NUCLEOTIDE SEQUENCE [LARGE SCALE GENOMIC DNA]</scope>
    <source>
        <strain evidence="10">JBW45</strain>
    </source>
</reference>
<name>I9DJI6_9FIRM</name>
<dbReference type="STRING" id="1192197.JBW_04654"/>
<dbReference type="GO" id="GO:0017000">
    <property type="term" value="P:antibiotic biosynthetic process"/>
    <property type="evidence" value="ECO:0007669"/>
    <property type="project" value="UniProtKB-KW"/>
</dbReference>
<dbReference type="InterPro" id="IPR023213">
    <property type="entry name" value="CAT-like_dom_sf"/>
</dbReference>
<dbReference type="PROSITE" id="PS50075">
    <property type="entry name" value="CARRIER"/>
    <property type="match status" value="3"/>
</dbReference>
<sequence length="3358" mass="381924">MSNGKKKNHKKIKDIYMLSPMQEGMLYHSLLYSGSNAYFEQSFLSIEGSLEVKYLEESLNMLIERYDILRTVFVYENVEKPVQVVMKTRKAHIHFEDITHLSELEKKAFIEEFKKADRLRGFDLRKDLPMRISVVKAGNESYKLLWSFHHIIMDGWCMGIIRKEFLAMYHSLKENRQLNLGVVYPYSDYINWLTQQDREEAALYWKRYLRDYEERAVLPKNKGIVTDGKYELAEMTFRINESTRKGLEDIVKTNNVTLNTIVQSAWGILLQRYNNTNDVVFGAVVSGRPHEIKGIENMVGLFINTLPVRIKCDESETFGGLVNRVQQFAVESERFSYYPLAEIQANTDLKGSLVDHIVVFENYPVEEGLDANEIGFTVGDSESYEQTNYNFNMIVVLGKELTVTFNYNALAYDPAFMKRIKGHFQGIIERIIENPHVLVRDIDILTEEERQGLSAFNNTQVEYPKYKVIHELFEEQAEKNPDCIAVNFEQEVLTYKELNNKANQLARVLSHKGVKRNSIVSIMTERSPEMIIGLMGILKAGGAYLPIDPEYPEDRIRYMLEDSGTDILLTQQHLVDQEVFSRETILLDDPNLYSGDNSNLRMERNSRDIAYVIYTSGSSGKPKGVEIEHTSLVNLVSWHQRVYNITFLDRASQLAGQAFDASVWEIWPYLTSGAELWIPNNETRASTTGLIQWLKDNLITVSFMPTPMAEALLAEEWSGEIQLRALLTGGDKLHRRPSKEIPFTLVNHYGPTENTVVTTWASVSRDEPNDVLPPIGRPVDNTQIYIVDRNNNLQPIGIAGELCISGDGLAKGYLNRPELTAEKFVENPFVPGKRMYRSGDLARWLPDGNIEFLGRIDYQVKIRGFRIELGEIETEIINYPSIKEAVVIDKEDTNDQKYLCAFIVAEQELTTRELREHLSKTLPEYMIPSIFVQLEKMPLTSNGKIDRKVLPEPEGRIGTKYVAPRNEGEEKLAQIWQSVLGVEKVGIEDNFFELGGHSLKAISLVAKVHKEFGAEVPLQQIFKAQTIKELIKIINGAAENNYAAIEAAAEQEYYPVSSAQKRMFILNQFGVNGTAYNMSAAFKVEGVLSKQRFEEVWTKLIQRHETLRTSFELINGEPVQRVHKETAFTIECFYGEKEDIGNIFQNFVRPFDLSKAPLLRVGLVELDENSHVMLFDMHHIISDGVSMGILAKELASLYEGMELPELQVQYKDFSAWQKNLQASEIFKHREAYWLQTLGGELPVLNMPSDYPRPPVKSFEGDWLKFTLGEELTRELNKLAMETGTTLYMVLMAAYNILLSKYTDQEDIIVGTPITGRPHANLENIVGMFVNTLTMRNFPAGSKNFLEFLREVKGNSLKGYEHQDYQFEELVDKLDIARDISRNPLFDTMFSLQNMDIAALEINNLKFSPYEFANKTAKFDLSLEAVEVNGRLEFTLQYYTKLFKRESIERLGSHFVSILKSIVVQPQIKITDIEILSEHEKNQILYDFNNTETVYPKDQTMQELFEKQAARQPDNIAVLFGDKRLTYGDLNNKANQLARVLRSKGVKANSIVGIMVERSPEMMIGIMGILKAGGAYLPIDPEYPPERICYMLTDSGTSILLTQEHLFHIAPFKGETIDLDHQGLYSGDPANLIPINTPQDLAYVIYTSGSTGKPKGVEIEHHSLVNTLSWLQNQYPVTEEDIILQKTSYTFDASVWEVLWWGMAGAKVCLLEPQGEKDPAKIIKAISEKKVTVIQFVPSLLNILLEYMEEQVNQEHLSSLKMVFVGGEALQANLVERFHEICNTKSNVKLINQYGPTEATIDASHFACLTEEKHASIPIGKPIDNINLYIMNGTNKLQPIGIAGELCIAGEGLARGYVNRPELTAEKFVENPFSQGEKMYRTGDLARWLPDGAIEYLGRMDHQVKIRGFRIELGEIEAELLKHPSMKETIVIAKEDSKGDKYLCAYFVAEQALTVAELREHLAKAIPDYMLPSAFVQLDKMPLTSNGKIDRKALPEPEGRINTGTEYVAPRNAVEKKLAEIWQEVLDVEKVGIEDNFFELGGHSLKAITLVAKIHKELGAEISLQEVFKAQTIKAMIKTIEGAGESDYATIEPVANQEYYPVSSAQKRMFILNQFEPENMNYNMPAVFTVEGALEKDRLEDVLKNLIQRHETLRTSFAVINREPMQRIHKEIEFTIDSMQKGKKDIPNIIQSFVRPFDLGKAALLRVGLIELGENKHIVLFDMHHIISDGVSMSIIVKELAGLYEGQELPELRIQYKDFSAWQNEMFQSKALKKQEEYWLKAFTGELPVLNMPSDYPRPIVRSFAGDRINFSVEEELTEALNKLAMETGTTLYMVLLAAYNVLLSKYTGQEDIIVGSPIAGRSHADLENMVGMFVNTLAMRNNPTESKSFLEFLQEVKDNALDAYEYQDYQFEELVDKLKITRNLSRNPLFDTMFTVQNAGAAVLEMNNLRFSPYEFEHKVAKFDLTLEAIEVNNRLELILEYYTRLFKKETMERLGRHFTNILRNIAAQPGIKLGDIELASEDEKHQILVEFNNAKTTYPQDKTIQELFEEQAAKNPDHIAITFVEQQLTYRELNQRANQLARNLRKKGVKANSIVGMIVERSPEMIVGIMGILKAGGAYLPIDPEYPAERINYMLEDSGARILVTQQHLVDTIVFNGDMIDLDDMELYKEDAANLEKVNTSQDLAYVIYTSGSTGKPKGNLTMHYNVVRVVKNTNYIEITIDDVLLQLSNYAFDGSVFDIYGALLNGAKLVLIDKVNVVDMNRLSKVIDQEKVTVFFITTALFNTLVDVNIACLKNIRKVLFGGEMVSAHHVRKAYEYLGSGRIVHVYGPTETTVYATYYEIKHLQDEEMSVPIGAPIANTCIYIVSQGGNLQPVGVPGELCIAGDGLARGYLNRSELTAEKFVANPFVLGEKMYRTGDLARWLPDGNIEFLGRIDQQIKLRGFRIELGEIEAGLINHPLIKEVLVIVKEDGKGNKYLCAYMVAGQEIAISELREYLDQTLPQYMIPSVFVQLEKMPLTPNGKIDRKALPEPEGRAQTKTEYIAPRNEVEEKLAEIWQDVLGVEKVGIEDNFFELGGYSLKVITLVARIYEEFGVEIPYDQIFKNPTITELAKCTEKSDSVKQVYSDYIRFNENNGNQPNLFFFPPAVPLGLIYRHLATELKEYTLYCFNLVESDAKVKEYVKMITSIQAQGPYVLGGFSAGGILTVAVARELERQGYDVAGLLLLDCQYLKIPDESLELLMERVDDFMENMDVSEKEKKNIKKFIQSKTMNYLNYLNGLLNDEKITADLCQIYSHKDQQNCSKADEWVQKTIGNYMEYKGFGTHDVMLEPDYVKGNAQLIKQIVGVLQPDQWGEKI</sequence>
<feature type="domain" description="Carrier" evidence="8">
    <location>
        <begin position="3045"/>
        <end position="3120"/>
    </location>
</feature>
<dbReference type="EMBL" id="CP010978">
    <property type="protein sequence ID" value="AJQ29983.1"/>
    <property type="molecule type" value="Genomic_DNA"/>
</dbReference>
<dbReference type="PROSITE" id="PS00012">
    <property type="entry name" value="PHOSPHOPANTETHEINE"/>
    <property type="match status" value="1"/>
</dbReference>
<feature type="domain" description="Carrier" evidence="8">
    <location>
        <begin position="2008"/>
        <end position="2083"/>
    </location>
</feature>
<dbReference type="InterPro" id="IPR009081">
    <property type="entry name" value="PP-bd_ACP"/>
</dbReference>
<dbReference type="SMART" id="SM00823">
    <property type="entry name" value="PKS_PP"/>
    <property type="match status" value="3"/>
</dbReference>
<dbReference type="Gene3D" id="3.30.300.30">
    <property type="match status" value="3"/>
</dbReference>
<dbReference type="Pfam" id="PF00668">
    <property type="entry name" value="Condensation"/>
    <property type="match status" value="3"/>
</dbReference>
<dbReference type="Pfam" id="PF00975">
    <property type="entry name" value="Thioesterase"/>
    <property type="match status" value="1"/>
</dbReference>
<dbReference type="InterPro" id="IPR045851">
    <property type="entry name" value="AMP-bd_C_sf"/>
</dbReference>
<keyword evidence="9" id="KW-0413">Isomerase</keyword>
<dbReference type="GO" id="GO:0043041">
    <property type="term" value="P:amino acid activation for nonribosomal peptide biosynthetic process"/>
    <property type="evidence" value="ECO:0007669"/>
    <property type="project" value="TreeGrafter"/>
</dbReference>
<comment type="cofactor">
    <cofactor evidence="1">
        <name>pantetheine 4'-phosphate</name>
        <dbReference type="ChEBI" id="CHEBI:47942"/>
    </cofactor>
</comment>
<dbReference type="Pfam" id="PF00550">
    <property type="entry name" value="PP-binding"/>
    <property type="match status" value="3"/>
</dbReference>
<reference evidence="9 10" key="1">
    <citation type="journal article" date="2015" name="Genome Announc.">
        <title>Complete Genome Sequence of Pelosinus fermentans JBW45, a Member of a Remarkably Competitive Group of Negativicutes in the Firmicutes Phylum.</title>
        <authorList>
            <person name="De Leon K.B."/>
            <person name="Utturkar S.M."/>
            <person name="Camilleri L.B."/>
            <person name="Elias D.A."/>
            <person name="Arkin A.P."/>
            <person name="Fields M.W."/>
            <person name="Brown S.D."/>
            <person name="Wall J.D."/>
        </authorList>
    </citation>
    <scope>NUCLEOTIDE SEQUENCE [LARGE SCALE GENOMIC DNA]</scope>
    <source>
        <strain evidence="9 10">JBW45</strain>
    </source>
</reference>
<dbReference type="GO" id="GO:0008881">
    <property type="term" value="F:glutamate racemase activity"/>
    <property type="evidence" value="ECO:0007669"/>
    <property type="project" value="UniProtKB-EC"/>
</dbReference>
<dbReference type="NCBIfam" id="TIGR01733">
    <property type="entry name" value="AA-adenyl-dom"/>
    <property type="match status" value="3"/>
</dbReference>